<dbReference type="EMBL" id="CXWD01000004">
    <property type="protein sequence ID" value="CTQ67239.1"/>
    <property type="molecule type" value="Genomic_DNA"/>
</dbReference>
<dbReference type="InterPro" id="IPR011990">
    <property type="entry name" value="TPR-like_helical_dom_sf"/>
</dbReference>
<dbReference type="Proteomes" id="UP000053235">
    <property type="component" value="Unassembled WGS sequence"/>
</dbReference>
<evidence type="ECO:0000313" key="2">
    <source>
        <dbReference type="Proteomes" id="UP000053235"/>
    </source>
</evidence>
<dbReference type="AlphaFoldDB" id="A0A0M6ZWV1"/>
<dbReference type="Gene3D" id="1.25.40.10">
    <property type="entry name" value="Tetratricopeptide repeat domain"/>
    <property type="match status" value="1"/>
</dbReference>
<proteinExistence type="predicted"/>
<gene>
    <name evidence="1" type="ORF">LAX5112_01285</name>
</gene>
<reference evidence="2" key="1">
    <citation type="submission" date="2015-07" db="EMBL/GenBank/DDBJ databases">
        <authorList>
            <person name="Rodrigo-Torres Lidia"/>
            <person name="Arahal R.David."/>
        </authorList>
    </citation>
    <scope>NUCLEOTIDE SEQUENCE [LARGE SCALE GENOMIC DNA]</scope>
    <source>
        <strain evidence="2">CECT 5112</strain>
    </source>
</reference>
<protein>
    <recommendedName>
        <fullName evidence="3">Sel1 repeat family protein</fullName>
    </recommendedName>
</protein>
<evidence type="ECO:0008006" key="3">
    <source>
        <dbReference type="Google" id="ProtNLM"/>
    </source>
</evidence>
<accession>A0A0M6ZWV1</accession>
<name>A0A0M6ZWV1_9HYPH</name>
<dbReference type="STRING" id="388408.LAX5112_01285"/>
<keyword evidence="2" id="KW-1185">Reference proteome</keyword>
<sequence>MARYEIHSDDMAIMGEKPMTAEILFQMGLDSACGRHGTTDLVTAHKWFNIAALKGNQEAVRYRKEISGEMSSSEIAEAQRSAREWLSMH</sequence>
<evidence type="ECO:0000313" key="1">
    <source>
        <dbReference type="EMBL" id="CTQ67239.1"/>
    </source>
</evidence>
<organism evidence="1 2">
    <name type="scientific">Roseibium alexandrii</name>
    <dbReference type="NCBI Taxonomy" id="388408"/>
    <lineage>
        <taxon>Bacteria</taxon>
        <taxon>Pseudomonadati</taxon>
        <taxon>Pseudomonadota</taxon>
        <taxon>Alphaproteobacteria</taxon>
        <taxon>Hyphomicrobiales</taxon>
        <taxon>Stappiaceae</taxon>
        <taxon>Roseibium</taxon>
    </lineage>
</organism>